<sequence>MLSVINVQRIVGVRDSPMRITARNIGQLPRRKLGKLGVKRNSESAVYNYAQSSALPRSGSPAFSRVVRPELPLMTSDKSKTLQSVHGWRHEIQAPKLSLQAQLQHQRCCRLPDVGVWLRALASHPACSFDLIKTRLKASRHVAARIERRVTCVDTSTLKRTVDSRCNDLSDAFLGLLATLLRGIIECHLDITNGPSEEETERCAGKDGKHDGFSLHCRKLALWHCRRMGQVTSFGIKNLWIPERFPHPYSPLTHPLLLAPRAKGWILHYPLKQTPNDFSRLA</sequence>
<evidence type="ECO:0000313" key="1">
    <source>
        <dbReference type="EMBL" id="KYN10364.1"/>
    </source>
</evidence>
<organism evidence="1 2">
    <name type="scientific">Trachymyrmex cornetzi</name>
    <dbReference type="NCBI Taxonomy" id="471704"/>
    <lineage>
        <taxon>Eukaryota</taxon>
        <taxon>Metazoa</taxon>
        <taxon>Ecdysozoa</taxon>
        <taxon>Arthropoda</taxon>
        <taxon>Hexapoda</taxon>
        <taxon>Insecta</taxon>
        <taxon>Pterygota</taxon>
        <taxon>Neoptera</taxon>
        <taxon>Endopterygota</taxon>
        <taxon>Hymenoptera</taxon>
        <taxon>Apocrita</taxon>
        <taxon>Aculeata</taxon>
        <taxon>Formicoidea</taxon>
        <taxon>Formicidae</taxon>
        <taxon>Myrmicinae</taxon>
        <taxon>Trachymyrmex</taxon>
    </lineage>
</organism>
<dbReference type="Proteomes" id="UP000078492">
    <property type="component" value="Unassembled WGS sequence"/>
</dbReference>
<accession>A0A195DD50</accession>
<dbReference type="AlphaFoldDB" id="A0A195DD50"/>
<dbReference type="EMBL" id="KQ981010">
    <property type="protein sequence ID" value="KYN10364.1"/>
    <property type="molecule type" value="Genomic_DNA"/>
</dbReference>
<proteinExistence type="predicted"/>
<reference evidence="1 2" key="1">
    <citation type="submission" date="2015-09" db="EMBL/GenBank/DDBJ databases">
        <title>Trachymyrmex cornetzi WGS genome.</title>
        <authorList>
            <person name="Nygaard S."/>
            <person name="Hu H."/>
            <person name="Boomsma J."/>
            <person name="Zhang G."/>
        </authorList>
    </citation>
    <scope>NUCLEOTIDE SEQUENCE [LARGE SCALE GENOMIC DNA]</scope>
    <source>
        <strain evidence="1">Tcor2-1</strain>
        <tissue evidence="1">Whole body</tissue>
    </source>
</reference>
<keyword evidence="2" id="KW-1185">Reference proteome</keyword>
<evidence type="ECO:0000313" key="2">
    <source>
        <dbReference type="Proteomes" id="UP000078492"/>
    </source>
</evidence>
<gene>
    <name evidence="1" type="ORF">ALC57_17551</name>
</gene>
<protein>
    <submittedName>
        <fullName evidence="1">Uncharacterized protein</fullName>
    </submittedName>
</protein>
<name>A0A195DD50_9HYME</name>